<feature type="chain" id="PRO_5041348914" description="Secreted protein" evidence="2">
    <location>
        <begin position="35"/>
        <end position="168"/>
    </location>
</feature>
<name>A0AA39WVP8_9PEZI</name>
<keyword evidence="2" id="KW-0732">Signal</keyword>
<evidence type="ECO:0008006" key="5">
    <source>
        <dbReference type="Google" id="ProtNLM"/>
    </source>
</evidence>
<feature type="compositionally biased region" description="Basic and acidic residues" evidence="1">
    <location>
        <begin position="51"/>
        <end position="69"/>
    </location>
</feature>
<reference evidence="3" key="1">
    <citation type="submission" date="2023-06" db="EMBL/GenBank/DDBJ databases">
        <title>Genome-scale phylogeny and comparative genomics of the fungal order Sordariales.</title>
        <authorList>
            <consortium name="Lawrence Berkeley National Laboratory"/>
            <person name="Hensen N."/>
            <person name="Bonometti L."/>
            <person name="Westerberg I."/>
            <person name="Brannstrom I.O."/>
            <person name="Guillou S."/>
            <person name="Cros-Aarteil S."/>
            <person name="Calhoun S."/>
            <person name="Haridas S."/>
            <person name="Kuo A."/>
            <person name="Mondo S."/>
            <person name="Pangilinan J."/>
            <person name="Riley R."/>
            <person name="Labutti K."/>
            <person name="Andreopoulos B."/>
            <person name="Lipzen A."/>
            <person name="Chen C."/>
            <person name="Yanf M."/>
            <person name="Daum C."/>
            <person name="Ng V."/>
            <person name="Clum A."/>
            <person name="Steindorff A."/>
            <person name="Ohm R."/>
            <person name="Martin F."/>
            <person name="Silar P."/>
            <person name="Natvig D."/>
            <person name="Lalanne C."/>
            <person name="Gautier V."/>
            <person name="Ament-Velasquez S.L."/>
            <person name="Kruys A."/>
            <person name="Hutchinson M.I."/>
            <person name="Powell A.J."/>
            <person name="Barry K."/>
            <person name="Miller A.N."/>
            <person name="Grigoriev I.V."/>
            <person name="Debuchy R."/>
            <person name="Gladieux P."/>
            <person name="Thoren M.H."/>
            <person name="Johannesson H."/>
        </authorList>
    </citation>
    <scope>NUCLEOTIDE SEQUENCE</scope>
    <source>
        <strain evidence="3">CBS 606.72</strain>
    </source>
</reference>
<evidence type="ECO:0000313" key="4">
    <source>
        <dbReference type="Proteomes" id="UP001175000"/>
    </source>
</evidence>
<evidence type="ECO:0000256" key="1">
    <source>
        <dbReference type="SAM" id="MobiDB-lite"/>
    </source>
</evidence>
<sequence>MARVGAAVIHQVSHGQMQMFLPLLSVFLFAVAHHQQPVPLFVFGAQSRHSTISDHRPTTSETTRAEADPGSKLTLAPVQRVHSCQNCHSRVSTGDQSPSQGPGPPESGSQQSQATNYIGRSDPTDYGAWRPWRLPHRRFADCRFRLRRGSKLPVRPDFFFFFFAGAAG</sequence>
<accession>A0AA39WVP8</accession>
<feature type="signal peptide" evidence="2">
    <location>
        <begin position="1"/>
        <end position="34"/>
    </location>
</feature>
<dbReference type="AlphaFoldDB" id="A0AA39WVP8"/>
<gene>
    <name evidence="3" type="ORF">B0T14DRAFT_148838</name>
</gene>
<comment type="caution">
    <text evidence="3">The sequence shown here is derived from an EMBL/GenBank/DDBJ whole genome shotgun (WGS) entry which is preliminary data.</text>
</comment>
<organism evidence="3 4">
    <name type="scientific">Immersiella caudata</name>
    <dbReference type="NCBI Taxonomy" id="314043"/>
    <lineage>
        <taxon>Eukaryota</taxon>
        <taxon>Fungi</taxon>
        <taxon>Dikarya</taxon>
        <taxon>Ascomycota</taxon>
        <taxon>Pezizomycotina</taxon>
        <taxon>Sordariomycetes</taxon>
        <taxon>Sordariomycetidae</taxon>
        <taxon>Sordariales</taxon>
        <taxon>Lasiosphaeriaceae</taxon>
        <taxon>Immersiella</taxon>
    </lineage>
</organism>
<evidence type="ECO:0000313" key="3">
    <source>
        <dbReference type="EMBL" id="KAK0622441.1"/>
    </source>
</evidence>
<dbReference type="EMBL" id="JAULSU010000003">
    <property type="protein sequence ID" value="KAK0622441.1"/>
    <property type="molecule type" value="Genomic_DNA"/>
</dbReference>
<dbReference type="Proteomes" id="UP001175000">
    <property type="component" value="Unassembled WGS sequence"/>
</dbReference>
<evidence type="ECO:0000256" key="2">
    <source>
        <dbReference type="SAM" id="SignalP"/>
    </source>
</evidence>
<feature type="region of interest" description="Disordered" evidence="1">
    <location>
        <begin position="49"/>
        <end position="70"/>
    </location>
</feature>
<proteinExistence type="predicted"/>
<feature type="compositionally biased region" description="Low complexity" evidence="1">
    <location>
        <begin position="94"/>
        <end position="113"/>
    </location>
</feature>
<keyword evidence="4" id="KW-1185">Reference proteome</keyword>
<protein>
    <recommendedName>
        <fullName evidence="5">Secreted protein</fullName>
    </recommendedName>
</protein>
<feature type="region of interest" description="Disordered" evidence="1">
    <location>
        <begin position="87"/>
        <end position="122"/>
    </location>
</feature>